<comment type="caution">
    <text evidence="1">The sequence shown here is derived from an EMBL/GenBank/DDBJ whole genome shotgun (WGS) entry which is preliminary data.</text>
</comment>
<dbReference type="AlphaFoldDB" id="A0A922I4B3"/>
<dbReference type="EMBL" id="ASGP02000002">
    <property type="protein sequence ID" value="KAH9521045.1"/>
    <property type="molecule type" value="Genomic_DNA"/>
</dbReference>
<evidence type="ECO:0000313" key="1">
    <source>
        <dbReference type="EMBL" id="KAH9521045.1"/>
    </source>
</evidence>
<protein>
    <submittedName>
        <fullName evidence="1">Uncharacterized protein</fullName>
    </submittedName>
</protein>
<dbReference type="Proteomes" id="UP000790347">
    <property type="component" value="Unassembled WGS sequence"/>
</dbReference>
<accession>A0A922I4B3</accession>
<organism evidence="1 2">
    <name type="scientific">Dermatophagoides farinae</name>
    <name type="common">American house dust mite</name>
    <dbReference type="NCBI Taxonomy" id="6954"/>
    <lineage>
        <taxon>Eukaryota</taxon>
        <taxon>Metazoa</taxon>
        <taxon>Ecdysozoa</taxon>
        <taxon>Arthropoda</taxon>
        <taxon>Chelicerata</taxon>
        <taxon>Arachnida</taxon>
        <taxon>Acari</taxon>
        <taxon>Acariformes</taxon>
        <taxon>Sarcoptiformes</taxon>
        <taxon>Astigmata</taxon>
        <taxon>Psoroptidia</taxon>
        <taxon>Analgoidea</taxon>
        <taxon>Pyroglyphidae</taxon>
        <taxon>Dermatophagoidinae</taxon>
        <taxon>Dermatophagoides</taxon>
    </lineage>
</organism>
<reference evidence="1" key="1">
    <citation type="submission" date="2013-05" db="EMBL/GenBank/DDBJ databases">
        <authorList>
            <person name="Yim A.K.Y."/>
            <person name="Chan T.F."/>
            <person name="Ji K.M."/>
            <person name="Liu X.Y."/>
            <person name="Zhou J.W."/>
            <person name="Li R.Q."/>
            <person name="Yang K.Y."/>
            <person name="Li J."/>
            <person name="Li M."/>
            <person name="Law P.T.W."/>
            <person name="Wu Y.L."/>
            <person name="Cai Z.L."/>
            <person name="Qin H."/>
            <person name="Bao Y."/>
            <person name="Leung R.K.K."/>
            <person name="Ng P.K.S."/>
            <person name="Zou J."/>
            <person name="Zhong X.J."/>
            <person name="Ran P.X."/>
            <person name="Zhong N.S."/>
            <person name="Liu Z.G."/>
            <person name="Tsui S.K.W."/>
        </authorList>
    </citation>
    <scope>NUCLEOTIDE SEQUENCE</scope>
    <source>
        <strain evidence="1">Derf</strain>
        <tissue evidence="1">Whole organism</tissue>
    </source>
</reference>
<evidence type="ECO:0000313" key="2">
    <source>
        <dbReference type="Proteomes" id="UP000790347"/>
    </source>
</evidence>
<name>A0A922I4B3_DERFA</name>
<reference evidence="1" key="2">
    <citation type="journal article" date="2022" name="Res Sq">
        <title>Comparative Genomics Reveals Insights into the Divergent Evolution of Astigmatic Mites and Household Pest Adaptations.</title>
        <authorList>
            <person name="Xiong Q."/>
            <person name="Wan A.T.-Y."/>
            <person name="Liu X.-Y."/>
            <person name="Fung C.S.-H."/>
            <person name="Xiao X."/>
            <person name="Malainual N."/>
            <person name="Hou J."/>
            <person name="Wang L."/>
            <person name="Wang M."/>
            <person name="Yang K."/>
            <person name="Cui Y."/>
            <person name="Leung E."/>
            <person name="Nong W."/>
            <person name="Shin S.-K."/>
            <person name="Au S."/>
            <person name="Jeong K.Y."/>
            <person name="Chew F.T."/>
            <person name="Hui J."/>
            <person name="Leung T.F."/>
            <person name="Tungtrongchitr A."/>
            <person name="Zhong N."/>
            <person name="Liu Z."/>
            <person name="Tsui S."/>
        </authorList>
    </citation>
    <scope>NUCLEOTIDE SEQUENCE</scope>
    <source>
        <strain evidence="1">Derf</strain>
        <tissue evidence="1">Whole organism</tissue>
    </source>
</reference>
<proteinExistence type="predicted"/>
<gene>
    <name evidence="1" type="ORF">DERF_004724</name>
</gene>
<sequence length="68" mass="8106">MDYRPHVHYIIDNLQGFSVKFSVWLDQNTVWDAKDESAGFNVPSPNWPVNHIALPRLFHHRNYRHHAI</sequence>
<keyword evidence="2" id="KW-1185">Reference proteome</keyword>